<reference evidence="9 10" key="1">
    <citation type="submission" date="2013-11" db="EMBL/GenBank/DDBJ databases">
        <title>The Damaraland mole rat (Fukomys damarensis) genome and evolution of African mole rats.</title>
        <authorList>
            <person name="Gladyshev V.N."/>
            <person name="Fang X."/>
        </authorList>
    </citation>
    <scope>NUCLEOTIDE SEQUENCE [LARGE SCALE GENOMIC DNA]</scope>
    <source>
        <tissue evidence="9">Liver</tissue>
    </source>
</reference>
<evidence type="ECO:0000313" key="10">
    <source>
        <dbReference type="Proteomes" id="UP000028990"/>
    </source>
</evidence>
<sequence>MEDQKPRTELQRFYHQLLSPLSLFPRRATPPEFSQRRPEEVSRWQTVPLAKLRVASLCHQVAKLLASSGLTARVSPKDRLRLTEVILNELKCSWQEPPAEPSLSYGNNQKLRKRLEAYVLLSTEQLFLRYLHLLMTMSTPRGVFTESAILTRLAASLARDCTVFLTSPNVYHCLLKDFQALLKVEQAPDNLGKLHPICPTGTFKLCPIPWPHSTGFGQVPCSSLNLNYLIQLSRPPEFLREPELDPVKELKSIPELKSKKHLHWLPSIRKEREINLSSSQMVPLPSHSATPTSVASPLSFPLYSQLQRGQSLPSLREGWMLADELGLPPLSTRPLTPLILAPESKPELTRDIVAEDLKQKMKNMNWEWTHYSPLDSGLPRLLGAVTCRPAAEHRMVELQKMLKRLQEEEVSGQCNPQLPKSPPLQPQPVTIPLKLRNQAVVQVAAMQLSDRNFLDDFHVEEAEVLYNHLAGELDSKALEEMDVDYYVANSLKEVYKELMSCVSTNHLCFDQGPLVEAAAEKNWPTFLSSAFLCQEKQFQMINPDLARLYSQKTNTLESIPEKKASLPSTQAAKGWEKRSNKASWMSWWKSTLSVDDYFKYLTNQETDFLHVIFRMYEEEVPVEVSAPVRESLEIQRPPPLIEDEEPDFVPGEWDWSTVLQHKLQSGRPNILSLQQRLERLWSMLEVPNKARLDMAIKYSSNARLQQLPSLVKAWEQAMRSIQLREVWLGRLEGFEQQASDPNRFFQKTDLDLSHLLEQDQFRSYVQKQLNKMEPPLVSLLEEIELIFGEPVIFKGRRYLDKMKRDKVEMLYWLQQQRRVRNLIQAQKSSLQSAPFRSNSSHPLIAPGNSPTDL</sequence>
<dbReference type="GO" id="GO:0030154">
    <property type="term" value="P:cell differentiation"/>
    <property type="evidence" value="ECO:0007669"/>
    <property type="project" value="UniProtKB-KW"/>
</dbReference>
<evidence type="ECO:0000256" key="3">
    <source>
        <dbReference type="ARBA" id="ARBA00023054"/>
    </source>
</evidence>
<evidence type="ECO:0000256" key="1">
    <source>
        <dbReference type="ARBA" id="ARBA00022782"/>
    </source>
</evidence>
<keyword evidence="2" id="KW-0744">Spermatogenesis</keyword>
<proteinExistence type="inferred from homology"/>
<name>A0A091DCZ9_FUKDA</name>
<dbReference type="PANTHER" id="PTHR16078:SF1">
    <property type="entry name" value="COILED-COIL DOMAIN-CONTAINING PROTEIN 87"/>
    <property type="match status" value="1"/>
</dbReference>
<dbReference type="PANTHER" id="PTHR16078">
    <property type="entry name" value="COILED-COIL DOMAIN-CONTAINING PROTEIN 87"/>
    <property type="match status" value="1"/>
</dbReference>
<evidence type="ECO:0000256" key="2">
    <source>
        <dbReference type="ARBA" id="ARBA00022871"/>
    </source>
</evidence>
<feature type="compositionally biased region" description="Polar residues" evidence="8">
    <location>
        <begin position="830"/>
        <end position="841"/>
    </location>
</feature>
<gene>
    <name evidence="9" type="ORF">H920_10224</name>
</gene>
<comment type="function">
    <text evidence="5">Plays a role in spermatogenesis, where it is important for normal sperm head morphology. Also required for the acrosome reaction and thus normal male fertility.</text>
</comment>
<dbReference type="GO" id="GO:0007283">
    <property type="term" value="P:spermatogenesis"/>
    <property type="evidence" value="ECO:0007669"/>
    <property type="project" value="UniProtKB-KW"/>
</dbReference>
<dbReference type="Gene3D" id="1.20.58.1520">
    <property type="match status" value="1"/>
</dbReference>
<protein>
    <recommendedName>
        <fullName evidence="7">Coiled-coil domain-containing protein 87</fullName>
    </recommendedName>
</protein>
<dbReference type="GO" id="GO:0007338">
    <property type="term" value="P:single fertilization"/>
    <property type="evidence" value="ECO:0007669"/>
    <property type="project" value="UniProtKB-KW"/>
</dbReference>
<keyword evidence="3" id="KW-0175">Coiled coil</keyword>
<evidence type="ECO:0000313" key="9">
    <source>
        <dbReference type="EMBL" id="KFO28363.1"/>
    </source>
</evidence>
<dbReference type="AlphaFoldDB" id="A0A091DCZ9"/>
<evidence type="ECO:0000256" key="5">
    <source>
        <dbReference type="ARBA" id="ARBA00057282"/>
    </source>
</evidence>
<dbReference type="InterPro" id="IPR037383">
    <property type="entry name" value="CCDC87"/>
</dbReference>
<dbReference type="FunFam" id="1.20.58.1520:FF:000003">
    <property type="entry name" value="Coiled-coil domain-containing protein 87"/>
    <property type="match status" value="1"/>
</dbReference>
<keyword evidence="4" id="KW-0278">Fertilization</keyword>
<accession>A0A091DCZ9</accession>
<keyword evidence="1" id="KW-0221">Differentiation</keyword>
<evidence type="ECO:0000256" key="6">
    <source>
        <dbReference type="ARBA" id="ARBA00061250"/>
    </source>
</evidence>
<dbReference type="eggNOG" id="ENOG502QQN1">
    <property type="taxonomic scope" value="Eukaryota"/>
</dbReference>
<feature type="region of interest" description="Disordered" evidence="8">
    <location>
        <begin position="830"/>
        <end position="853"/>
    </location>
</feature>
<dbReference type="Proteomes" id="UP000028990">
    <property type="component" value="Unassembled WGS sequence"/>
</dbReference>
<evidence type="ECO:0000256" key="8">
    <source>
        <dbReference type="SAM" id="MobiDB-lite"/>
    </source>
</evidence>
<comment type="similarity">
    <text evidence="6">Belongs to the CCDC87 family.</text>
</comment>
<evidence type="ECO:0000256" key="4">
    <source>
        <dbReference type="ARBA" id="ARBA00023279"/>
    </source>
</evidence>
<dbReference type="EMBL" id="KN122776">
    <property type="protein sequence ID" value="KFO28363.1"/>
    <property type="molecule type" value="Genomic_DNA"/>
</dbReference>
<dbReference type="Pfam" id="PF03999">
    <property type="entry name" value="MAP65_ASE1"/>
    <property type="match status" value="1"/>
</dbReference>
<organism evidence="9 10">
    <name type="scientific">Fukomys damarensis</name>
    <name type="common">Damaraland mole rat</name>
    <name type="synonym">Cryptomys damarensis</name>
    <dbReference type="NCBI Taxonomy" id="885580"/>
    <lineage>
        <taxon>Eukaryota</taxon>
        <taxon>Metazoa</taxon>
        <taxon>Chordata</taxon>
        <taxon>Craniata</taxon>
        <taxon>Vertebrata</taxon>
        <taxon>Euteleostomi</taxon>
        <taxon>Mammalia</taxon>
        <taxon>Eutheria</taxon>
        <taxon>Euarchontoglires</taxon>
        <taxon>Glires</taxon>
        <taxon>Rodentia</taxon>
        <taxon>Hystricomorpha</taxon>
        <taxon>Bathyergidae</taxon>
        <taxon>Fukomys</taxon>
    </lineage>
</organism>
<keyword evidence="10" id="KW-1185">Reference proteome</keyword>
<dbReference type="OrthoDB" id="67750at2759"/>
<evidence type="ECO:0000256" key="7">
    <source>
        <dbReference type="ARBA" id="ARBA00068656"/>
    </source>
</evidence>